<reference evidence="8" key="1">
    <citation type="submission" date="2009-12" db="EMBL/GenBank/DDBJ databases">
        <title>Complete sequence of Treponema primitia strain ZAS-2.</title>
        <authorList>
            <person name="Tetu S.G."/>
            <person name="Matson E."/>
            <person name="Ren Q."/>
            <person name="Seshadri R."/>
            <person name="Elbourne L."/>
            <person name="Hassan K.A."/>
            <person name="Durkin A."/>
            <person name="Radune D."/>
            <person name="Mohamoud Y."/>
            <person name="Shay R."/>
            <person name="Jin S."/>
            <person name="Zhang X."/>
            <person name="Lucey K."/>
            <person name="Ballor N.R."/>
            <person name="Ottesen E."/>
            <person name="Rosenthal R."/>
            <person name="Allen A."/>
            <person name="Leadbetter J.R."/>
            <person name="Paulsen I.T."/>
        </authorList>
    </citation>
    <scope>NUCLEOTIDE SEQUENCE [LARGE SCALE GENOMIC DNA]</scope>
    <source>
        <strain evidence="8">ATCC BAA-887 / DSM 12427 / ZAS-2</strain>
    </source>
</reference>
<accession>F5YMS7</accession>
<sequence length="385" mass="42529">MGQYRKQVLRFVCLGACLYPCIPNIKGCYFNGKEYLGIADGSGFYVPGGVYFLMLPFLTLTAAADDDDRRLDRILRKALPDMPLSAVHRLLRKGRVLVNGTPGKAADRIRAGSVIQIRDEKANANPQAPGRETKSGESLPDLDILWEGPEFLALNKPAGLAAHGPESLETRVQVYLADKLPPSLSFKPGPLHRLDKPTSGIILFSKSLEGARYFSGLFQERNIRKQYLALLEGVLERDETWEDVLIRDRESRKSFTAPEAAGNAGPETGRIARTRSFPLAAKGGYTLVILELDTGRTHQIRAQAAARGHPLAGDRKYGGRPEQVGLLLHAWKLELPEEAEPLAGQKALPEMPHHLEAPLPENFRRRIRELFGEGVLDSIGCNTKK</sequence>
<dbReference type="GO" id="GO:0003723">
    <property type="term" value="F:RNA binding"/>
    <property type="evidence" value="ECO:0007669"/>
    <property type="project" value="UniProtKB-KW"/>
</dbReference>
<dbReference type="PROSITE" id="PS01129">
    <property type="entry name" value="PSI_RLU"/>
    <property type="match status" value="1"/>
</dbReference>
<dbReference type="GO" id="GO:0000455">
    <property type="term" value="P:enzyme-directed rRNA pseudouridine synthesis"/>
    <property type="evidence" value="ECO:0007669"/>
    <property type="project" value="TreeGrafter"/>
</dbReference>
<protein>
    <submittedName>
        <fullName evidence="7">Ribosomal large subunit pseudouridine synthase C</fullName>
        <ecNumber evidence="7">5.4.99.-</ecNumber>
    </submittedName>
</protein>
<dbReference type="eggNOG" id="COG0564">
    <property type="taxonomic scope" value="Bacteria"/>
</dbReference>
<organism evidence="7 8">
    <name type="scientific">Treponema primitia (strain ATCC BAA-887 / DSM 12427 / ZAS-2)</name>
    <dbReference type="NCBI Taxonomy" id="545694"/>
    <lineage>
        <taxon>Bacteria</taxon>
        <taxon>Pseudomonadati</taxon>
        <taxon>Spirochaetota</taxon>
        <taxon>Spirochaetia</taxon>
        <taxon>Spirochaetales</taxon>
        <taxon>Treponemataceae</taxon>
        <taxon>Treponema</taxon>
    </lineage>
</organism>
<proteinExistence type="inferred from homology"/>
<dbReference type="InterPro" id="IPR020103">
    <property type="entry name" value="PsdUridine_synth_cat_dom_sf"/>
</dbReference>
<dbReference type="SUPFAM" id="SSF55174">
    <property type="entry name" value="Alpha-L RNA-binding motif"/>
    <property type="match status" value="1"/>
</dbReference>
<dbReference type="EC" id="5.4.99.-" evidence="7"/>
<dbReference type="STRING" id="545694.TREPR_1743"/>
<comment type="similarity">
    <text evidence="1">Belongs to the pseudouridine synthase RluA family.</text>
</comment>
<keyword evidence="5" id="KW-0812">Transmembrane</keyword>
<dbReference type="KEGG" id="tpi:TREPR_1743"/>
<dbReference type="InterPro" id="IPR006224">
    <property type="entry name" value="PsdUridine_synth_RluA-like_CS"/>
</dbReference>
<dbReference type="PANTHER" id="PTHR21600">
    <property type="entry name" value="MITOCHONDRIAL RNA PSEUDOURIDINE SYNTHASE"/>
    <property type="match status" value="1"/>
</dbReference>
<dbReference type="PANTHER" id="PTHR21600:SF87">
    <property type="entry name" value="RNA PSEUDOURIDYLATE SYNTHASE DOMAIN-CONTAINING PROTEIN 1"/>
    <property type="match status" value="1"/>
</dbReference>
<evidence type="ECO:0000259" key="6">
    <source>
        <dbReference type="SMART" id="SM00363"/>
    </source>
</evidence>
<name>F5YMS7_TREPZ</name>
<evidence type="ECO:0000256" key="3">
    <source>
        <dbReference type="PROSITE-ProRule" id="PRU00182"/>
    </source>
</evidence>
<dbReference type="Gene3D" id="3.10.290.10">
    <property type="entry name" value="RNA-binding S4 domain"/>
    <property type="match status" value="1"/>
</dbReference>
<evidence type="ECO:0000256" key="4">
    <source>
        <dbReference type="SAM" id="MobiDB-lite"/>
    </source>
</evidence>
<dbReference type="HOGENOM" id="CLU_016902_1_0_12"/>
<keyword evidence="3" id="KW-0694">RNA-binding</keyword>
<evidence type="ECO:0000256" key="5">
    <source>
        <dbReference type="SAM" id="Phobius"/>
    </source>
</evidence>
<keyword evidence="5" id="KW-0472">Membrane</keyword>
<evidence type="ECO:0000313" key="8">
    <source>
        <dbReference type="Proteomes" id="UP000009223"/>
    </source>
</evidence>
<dbReference type="EMBL" id="CP001843">
    <property type="protein sequence ID" value="AEF86004.1"/>
    <property type="molecule type" value="Genomic_DNA"/>
</dbReference>
<gene>
    <name evidence="7" type="ordered locus">TREPR_1743</name>
</gene>
<dbReference type="SMART" id="SM00363">
    <property type="entry name" value="S4"/>
    <property type="match status" value="1"/>
</dbReference>
<feature type="region of interest" description="Disordered" evidence="4">
    <location>
        <begin position="120"/>
        <end position="139"/>
    </location>
</feature>
<evidence type="ECO:0000313" key="7">
    <source>
        <dbReference type="EMBL" id="AEF86004.1"/>
    </source>
</evidence>
<dbReference type="InterPro" id="IPR006145">
    <property type="entry name" value="PsdUridine_synth_RsuA/RluA"/>
</dbReference>
<feature type="domain" description="RNA-binding S4" evidence="6">
    <location>
        <begin position="69"/>
        <end position="126"/>
    </location>
</feature>
<dbReference type="InterPro" id="IPR002942">
    <property type="entry name" value="S4_RNA-bd"/>
</dbReference>
<reference evidence="7 8" key="2">
    <citation type="journal article" date="2011" name="ISME J.">
        <title>RNA-seq reveals cooperative metabolic interactions between two termite-gut spirochete species in co-culture.</title>
        <authorList>
            <person name="Rosenthal A.Z."/>
            <person name="Matson E.G."/>
            <person name="Eldar A."/>
            <person name="Leadbetter J.R."/>
        </authorList>
    </citation>
    <scope>NUCLEOTIDE SEQUENCE [LARGE SCALE GENOMIC DNA]</scope>
    <source>
        <strain evidence="8">ATCC BAA-887 / DSM 12427 / ZAS-2</strain>
    </source>
</reference>
<dbReference type="Gene3D" id="3.30.2350.10">
    <property type="entry name" value="Pseudouridine synthase"/>
    <property type="match status" value="1"/>
</dbReference>
<dbReference type="CDD" id="cd02869">
    <property type="entry name" value="PseudoU_synth_RluA_like"/>
    <property type="match status" value="1"/>
</dbReference>
<keyword evidence="5" id="KW-1133">Transmembrane helix</keyword>
<dbReference type="SUPFAM" id="SSF55120">
    <property type="entry name" value="Pseudouridine synthase"/>
    <property type="match status" value="1"/>
</dbReference>
<dbReference type="CDD" id="cd00165">
    <property type="entry name" value="S4"/>
    <property type="match status" value="1"/>
</dbReference>
<dbReference type="InterPro" id="IPR036986">
    <property type="entry name" value="S4_RNA-bd_sf"/>
</dbReference>
<evidence type="ECO:0000256" key="2">
    <source>
        <dbReference type="ARBA" id="ARBA00023235"/>
    </source>
</evidence>
<keyword evidence="8" id="KW-1185">Reference proteome</keyword>
<dbReference type="InterPro" id="IPR050188">
    <property type="entry name" value="RluA_PseudoU_synthase"/>
</dbReference>
<dbReference type="PROSITE" id="PS50889">
    <property type="entry name" value="S4"/>
    <property type="match status" value="1"/>
</dbReference>
<dbReference type="Proteomes" id="UP000009223">
    <property type="component" value="Chromosome"/>
</dbReference>
<dbReference type="Pfam" id="PF01479">
    <property type="entry name" value="S4"/>
    <property type="match status" value="1"/>
</dbReference>
<keyword evidence="2 7" id="KW-0413">Isomerase</keyword>
<evidence type="ECO:0000256" key="1">
    <source>
        <dbReference type="ARBA" id="ARBA00010876"/>
    </source>
</evidence>
<dbReference type="GO" id="GO:0120159">
    <property type="term" value="F:rRNA pseudouridine synthase activity"/>
    <property type="evidence" value="ECO:0007669"/>
    <property type="project" value="UniProtKB-ARBA"/>
</dbReference>
<feature type="transmembrane region" description="Helical" evidence="5">
    <location>
        <begin position="45"/>
        <end position="64"/>
    </location>
</feature>
<dbReference type="Pfam" id="PF00849">
    <property type="entry name" value="PseudoU_synth_2"/>
    <property type="match status" value="1"/>
</dbReference>
<dbReference type="AlphaFoldDB" id="F5YMS7"/>